<evidence type="ECO:0000256" key="4">
    <source>
        <dbReference type="PIRSR" id="PIRSR603469-1"/>
    </source>
</evidence>
<dbReference type="KEGG" id="zpl:ZBT109_2698"/>
<feature type="binding site" evidence="5">
    <location>
        <begin position="310"/>
        <end position="312"/>
    </location>
    <ligand>
        <name>substrate</name>
    </ligand>
</feature>
<comment type="similarity">
    <text evidence="1 8">Belongs to the glycosyl hydrolase 68 family.</text>
</comment>
<evidence type="ECO:0000256" key="1">
    <source>
        <dbReference type="ARBA" id="ARBA00006775"/>
    </source>
</evidence>
<feature type="binding site" evidence="6">
    <location>
        <position position="279"/>
    </location>
    <ligand>
        <name>Ca(2+)</name>
        <dbReference type="ChEBI" id="CHEBI:29108"/>
        <label>1</label>
    </ligand>
</feature>
<evidence type="ECO:0000256" key="3">
    <source>
        <dbReference type="ARBA" id="ARBA00044516"/>
    </source>
</evidence>
<dbReference type="Gene3D" id="2.115.10.20">
    <property type="entry name" value="Glycosyl hydrolase domain, family 43"/>
    <property type="match status" value="1"/>
</dbReference>
<dbReference type="GO" id="GO:0046872">
    <property type="term" value="F:metal ion binding"/>
    <property type="evidence" value="ECO:0007669"/>
    <property type="project" value="UniProtKB-KW"/>
</dbReference>
<proteinExistence type="inferred from homology"/>
<keyword evidence="6" id="KW-0479">Metal-binding</keyword>
<dbReference type="SMR" id="A0A348HIH1"/>
<feature type="binding site" evidence="5">
    <location>
        <begin position="224"/>
        <end position="225"/>
    </location>
    <ligand>
        <name>substrate</name>
    </ligand>
</feature>
<evidence type="ECO:0000313" key="10">
    <source>
        <dbReference type="Proteomes" id="UP000267342"/>
    </source>
</evidence>
<protein>
    <recommendedName>
        <fullName evidence="3">levansucrase</fullName>
        <ecNumber evidence="3">2.4.1.10</ecNumber>
    </recommendedName>
</protein>
<name>A0A348HIH1_9GAMM</name>
<dbReference type="Pfam" id="PF02435">
    <property type="entry name" value="Glyco_hydro_68"/>
    <property type="match status" value="1"/>
</dbReference>
<dbReference type="OrthoDB" id="3359526at2"/>
<feature type="binding site" evidence="6">
    <location>
        <position position="309"/>
    </location>
    <ligand>
        <name>Ca(2+)</name>
        <dbReference type="ChEBI" id="CHEBI:29108"/>
        <label>1</label>
    </ligand>
</feature>
<dbReference type="InterPro" id="IPR023296">
    <property type="entry name" value="Glyco_hydro_beta-prop_sf"/>
</dbReference>
<dbReference type="AlphaFoldDB" id="A0A348HIH1"/>
<keyword evidence="6" id="KW-0106">Calcium</keyword>
<dbReference type="GO" id="GO:0009758">
    <property type="term" value="P:carbohydrate utilization"/>
    <property type="evidence" value="ECO:0007669"/>
    <property type="project" value="InterPro"/>
</dbReference>
<comment type="cofactor">
    <cofactor evidence="6">
        <name>Ca(2+)</name>
        <dbReference type="ChEBI" id="CHEBI:29108"/>
    </cofactor>
</comment>
<evidence type="ECO:0000256" key="5">
    <source>
        <dbReference type="PIRSR" id="PIRSR603469-2"/>
    </source>
</evidence>
<evidence type="ECO:0000256" key="6">
    <source>
        <dbReference type="PIRSR" id="PIRSR603469-3"/>
    </source>
</evidence>
<dbReference type="Proteomes" id="UP000267342">
    <property type="component" value="Chromosome"/>
</dbReference>
<dbReference type="RefSeq" id="WP_027704318.1">
    <property type="nucleotide sequence ID" value="NZ_AP018933.1"/>
</dbReference>
<dbReference type="GO" id="GO:0050053">
    <property type="term" value="F:levansucrase activity"/>
    <property type="evidence" value="ECO:0007669"/>
    <property type="project" value="UniProtKB-EC"/>
</dbReference>
<comment type="catalytic activity">
    <reaction evidence="2">
        <text>[6)-beta-D-fructofuranosyl-(2-&gt;](n) alpha-D-glucopyranoside + sucrose = [6)-beta-D-fructofuranosyl-(2-&gt;](n+1) alpha-D-glucopyranoside + D-glucose</text>
        <dbReference type="Rhea" id="RHEA:13653"/>
        <dbReference type="Rhea" id="RHEA-COMP:13093"/>
        <dbReference type="Rhea" id="RHEA-COMP:13094"/>
        <dbReference type="ChEBI" id="CHEBI:4167"/>
        <dbReference type="ChEBI" id="CHEBI:17992"/>
        <dbReference type="ChEBI" id="CHEBI:134464"/>
        <dbReference type="EC" id="2.4.1.10"/>
    </reaction>
</comment>
<evidence type="ECO:0000313" key="9">
    <source>
        <dbReference type="EMBL" id="BBG31423.1"/>
    </source>
</evidence>
<organism evidence="9 10">
    <name type="scientific">Zymobacter palmae</name>
    <dbReference type="NCBI Taxonomy" id="33074"/>
    <lineage>
        <taxon>Bacteria</taxon>
        <taxon>Pseudomonadati</taxon>
        <taxon>Pseudomonadota</taxon>
        <taxon>Gammaproteobacteria</taxon>
        <taxon>Oceanospirillales</taxon>
        <taxon>Halomonadaceae</taxon>
        <taxon>Zymobacter group</taxon>
        <taxon>Zymobacter</taxon>
    </lineage>
</organism>
<feature type="site" description="Transition state stabilizer" evidence="7">
    <location>
        <position position="225"/>
    </location>
</feature>
<dbReference type="EC" id="2.4.1.10" evidence="3"/>
<gene>
    <name evidence="9" type="ORF">ZBT109_2698</name>
</gene>
<reference evidence="9 10" key="1">
    <citation type="submission" date="2018-09" db="EMBL/GenBank/DDBJ databases">
        <title>Zymobacter palmae IAM14233 (=T109) whole genome analysis.</title>
        <authorList>
            <person name="Yanase H."/>
        </authorList>
    </citation>
    <scope>NUCLEOTIDE SEQUENCE [LARGE SCALE GENOMIC DNA]</scope>
    <source>
        <strain evidence="9 10">IAM14233</strain>
    </source>
</reference>
<feature type="binding site" evidence="5">
    <location>
        <position position="58"/>
    </location>
    <ligand>
        <name>substrate</name>
    </ligand>
</feature>
<evidence type="ECO:0000256" key="2">
    <source>
        <dbReference type="ARBA" id="ARBA00044462"/>
    </source>
</evidence>
<feature type="binding site" evidence="5">
    <location>
        <position position="126"/>
    </location>
    <ligand>
        <name>substrate</name>
    </ligand>
</feature>
<feature type="active site" description="Proton donor/acceptor" evidence="4">
    <location>
        <position position="312"/>
    </location>
</feature>
<feature type="active site" description="Nucleophile" evidence="4">
    <location>
        <position position="59"/>
    </location>
</feature>
<sequence length="457" mass="51428">MTRKADTITVRDIEERPVSQASHWTRENATRIRPTATNTFPPFDTGKIKALMPGYHVWDNWFVLDEEGNVADIYGYTVLFALVRPVDDEESAHAKIAYFYSVDGVHYIPGGFVFRESLFSDVQEWSGSTILRNDGRLQTFYTVAMGVELSSGWQTHQRFATAIQTIAVTESGMSLADPMYHALLAEPDGLYYQTIWESDAGESRAPTKHSLALGDDQTNNLCFRDPSFFKDPKTGKTFLLFEANTGSLLDAEGSVKQKYIGSEDFDVEYVPTPDDLKANGCIGMAEFTNDEYTFVNLMPPVLTTNLVTDEIERIKLMVYDNHYYLFCVCHGNKMTIPDEDLINRDFLLGFRSKDMLGQYEPLNKTGVVIQQKSLGNRYDGQSENGQYIYSWLVLPDLSVVSYANFSTASDWTLQSVKTAGPSVQLEIDGLETRITDLYYNVLPATVVEPPLVFPTIA</sequence>
<evidence type="ECO:0000256" key="7">
    <source>
        <dbReference type="PIRSR" id="PIRSR603469-4"/>
    </source>
</evidence>
<dbReference type="InterPro" id="IPR003469">
    <property type="entry name" value="Glyco_hydro_68"/>
</dbReference>
<dbReference type="SUPFAM" id="SSF75005">
    <property type="entry name" value="Arabinanase/levansucrase/invertase"/>
    <property type="match status" value="1"/>
</dbReference>
<evidence type="ECO:0000256" key="8">
    <source>
        <dbReference type="RuleBase" id="RU361220"/>
    </source>
</evidence>
<accession>A0A348HIH1</accession>
<keyword evidence="10" id="KW-1185">Reference proteome</keyword>
<dbReference type="EMBL" id="AP018933">
    <property type="protein sequence ID" value="BBG31423.1"/>
    <property type="molecule type" value="Genomic_DNA"/>
</dbReference>
<dbReference type="STRING" id="1123510.GCA_000620025_00048"/>